<dbReference type="PANTHER" id="PTHR30290:SF10">
    <property type="entry name" value="PERIPLASMIC OLIGOPEPTIDE-BINDING PROTEIN-RELATED"/>
    <property type="match status" value="1"/>
</dbReference>
<gene>
    <name evidence="6" type="primary">ABC.PE.S</name>
</gene>
<dbReference type="Gene3D" id="3.40.190.10">
    <property type="entry name" value="Periplasmic binding protein-like II"/>
    <property type="match status" value="1"/>
</dbReference>
<name>A0A075IAQ2_9EURY</name>
<dbReference type="PANTHER" id="PTHR30290">
    <property type="entry name" value="PERIPLASMIC BINDING COMPONENT OF ABC TRANSPORTER"/>
    <property type="match status" value="1"/>
</dbReference>
<accession>A0A075IAQ2</accession>
<dbReference type="InterPro" id="IPR000914">
    <property type="entry name" value="SBP_5_dom"/>
</dbReference>
<dbReference type="AlphaFoldDB" id="A0A075IAQ2"/>
<dbReference type="EMBL" id="KF901275">
    <property type="protein sequence ID" value="AIF24870.1"/>
    <property type="molecule type" value="Genomic_DNA"/>
</dbReference>
<sequence length="775" mass="84079">MFDPKPHFEGQSALILNSLYIHARRMKSKLTATLLCTLMIASALAGCLGGDDDDGPDAVLGCTYMDATNYNADATEDDGTCEYAPGEEPVLGCTNAAATNYDSAATRDDGSCTYAETVMGCMDPAANNHNAAAEDDDGSCDYGMAQADIMAAYSAGEMSFEAALYELEKSRKCREQGSNNPCEIVEMSIGDASTIDPHDAYDSASGDVIEQVYDTLYRYAGDGSGNAIIEPRLATGYSVSADGLTYTFDLRDDVYFSNGDLMEASDVVYSWCRVLGYGSPGSHVGWILEQSFDCNDADGNHDDNGGLSLAVNSATSFSVTLFAPSSAFISTIAYTVGAVINAELCEANRVDAGGEGDDYCHEWMDEAPFGAGTNAYLVQSWVREDRLVLVPNWMYWEAGDYNINRHTVSIVTEASTRLLAFTDGEVDFGSINIEDLVNFCDNLEDKPNVASKAGYICTYRETFTTTLSAFNLNPKVLDAGEDNTNTGANSSLVLNHDCDGDMVNDCNVMETAALREAVSYAFDYETHRRETYDNSLAPQYGPIPTGFLYSGTQYEVFTYDLANAEQILEDAGFIRQYDCASLTHGDAPTVVAEADRDGTECRLPNILRVMANEGNDYRIAMAGQLEEALGTIGVATSGDAKPWPEYLTMYYTRTWDIRFSGWAPDYLDPDNYWSPFAGGNSIGGDAYGTGYENEDVNAALLIGRTSQDDATREQAYIDAFNAWVLDPNMIIIGQYNGVGVKHDDICSPDWVAIGSAHWFDYDKLPEVNGALVGSC</sequence>
<dbReference type="Gene3D" id="3.10.105.10">
    <property type="entry name" value="Dipeptide-binding Protein, Domain 3"/>
    <property type="match status" value="1"/>
</dbReference>
<feature type="domain" description="Solute-binding protein family 5" evidence="5">
    <location>
        <begin position="229"/>
        <end position="681"/>
    </location>
</feature>
<dbReference type="SUPFAM" id="SSF53850">
    <property type="entry name" value="Periplasmic binding protein-like II"/>
    <property type="match status" value="1"/>
</dbReference>
<dbReference type="GO" id="GO:1904680">
    <property type="term" value="F:peptide transmembrane transporter activity"/>
    <property type="evidence" value="ECO:0007669"/>
    <property type="project" value="TreeGrafter"/>
</dbReference>
<reference evidence="6" key="1">
    <citation type="journal article" date="2014" name="Genome Biol. Evol.">
        <title>Pangenome evidence for extensive interdomain horizontal transfer affecting lineage core and shell genes in uncultured planktonic thaumarchaeota and euryarchaeota.</title>
        <authorList>
            <person name="Deschamps P."/>
            <person name="Zivanovic Y."/>
            <person name="Moreira D."/>
            <person name="Rodriguez-Valera F."/>
            <person name="Lopez-Garcia P."/>
        </authorList>
    </citation>
    <scope>NUCLEOTIDE SEQUENCE</scope>
</reference>
<evidence type="ECO:0000256" key="2">
    <source>
        <dbReference type="ARBA" id="ARBA00005695"/>
    </source>
</evidence>
<keyword evidence="3" id="KW-0813">Transport</keyword>
<proteinExistence type="inferred from homology"/>
<dbReference type="InterPro" id="IPR039424">
    <property type="entry name" value="SBP_5"/>
</dbReference>
<comment type="subcellular location">
    <subcellularLocation>
        <location evidence="1">Cell envelope</location>
    </subcellularLocation>
</comment>
<dbReference type="GO" id="GO:0015833">
    <property type="term" value="P:peptide transport"/>
    <property type="evidence" value="ECO:0007669"/>
    <property type="project" value="TreeGrafter"/>
</dbReference>
<comment type="similarity">
    <text evidence="2">Belongs to the bacterial solute-binding protein 5 family.</text>
</comment>
<dbReference type="Pfam" id="PF00496">
    <property type="entry name" value="SBP_bac_5"/>
    <property type="match status" value="1"/>
</dbReference>
<evidence type="ECO:0000259" key="5">
    <source>
        <dbReference type="Pfam" id="PF00496"/>
    </source>
</evidence>
<evidence type="ECO:0000313" key="6">
    <source>
        <dbReference type="EMBL" id="AIF24870.1"/>
    </source>
</evidence>
<evidence type="ECO:0000256" key="4">
    <source>
        <dbReference type="ARBA" id="ARBA00022729"/>
    </source>
</evidence>
<protein>
    <submittedName>
        <fullName evidence="6">Bacterial extracellular solute-binding protein, family 5 (ABC.PE.S)</fullName>
    </submittedName>
</protein>
<organism evidence="6">
    <name type="scientific">uncultured marine group II/III euryarchaeote SAT1000_40_G03</name>
    <dbReference type="NCBI Taxonomy" id="1456582"/>
    <lineage>
        <taxon>Archaea</taxon>
        <taxon>Methanobacteriati</taxon>
        <taxon>Methanobacteriota</taxon>
        <taxon>environmental samples</taxon>
    </lineage>
</organism>
<evidence type="ECO:0000256" key="3">
    <source>
        <dbReference type="ARBA" id="ARBA00022448"/>
    </source>
</evidence>
<keyword evidence="4" id="KW-0732">Signal</keyword>
<evidence type="ECO:0000256" key="1">
    <source>
        <dbReference type="ARBA" id="ARBA00004196"/>
    </source>
</evidence>